<dbReference type="Proteomes" id="UP000467841">
    <property type="component" value="Unassembled WGS sequence"/>
</dbReference>
<dbReference type="PANTHER" id="PTHR36037">
    <property type="entry name" value="RNA-DIRECTED DNA POLYMERASE (REVERSE TRANSCRIPTASE)-RELATED FAMILY PROTEIN"/>
    <property type="match status" value="1"/>
</dbReference>
<dbReference type="AlphaFoldDB" id="A0A6D2K1D9"/>
<dbReference type="OrthoDB" id="1927690at2759"/>
<name>A0A6D2K1D9_9BRAS</name>
<comment type="caution">
    <text evidence="2">The sequence shown here is derived from an EMBL/GenBank/DDBJ whole genome shotgun (WGS) entry which is preliminary data.</text>
</comment>
<evidence type="ECO:0000313" key="2">
    <source>
        <dbReference type="EMBL" id="CAA7042471.1"/>
    </source>
</evidence>
<proteinExistence type="predicted"/>
<protein>
    <submittedName>
        <fullName evidence="2">Uncharacterized protein</fullName>
    </submittedName>
</protein>
<dbReference type="EMBL" id="CACVBM020001271">
    <property type="protein sequence ID" value="CAA7042471.1"/>
    <property type="molecule type" value="Genomic_DNA"/>
</dbReference>
<keyword evidence="1" id="KW-0175">Coiled coil</keyword>
<accession>A0A6D2K1D9</accession>
<evidence type="ECO:0000313" key="3">
    <source>
        <dbReference type="Proteomes" id="UP000467841"/>
    </source>
</evidence>
<organism evidence="2 3">
    <name type="scientific">Microthlaspi erraticum</name>
    <dbReference type="NCBI Taxonomy" id="1685480"/>
    <lineage>
        <taxon>Eukaryota</taxon>
        <taxon>Viridiplantae</taxon>
        <taxon>Streptophyta</taxon>
        <taxon>Embryophyta</taxon>
        <taxon>Tracheophyta</taxon>
        <taxon>Spermatophyta</taxon>
        <taxon>Magnoliopsida</taxon>
        <taxon>eudicotyledons</taxon>
        <taxon>Gunneridae</taxon>
        <taxon>Pentapetalae</taxon>
        <taxon>rosids</taxon>
        <taxon>malvids</taxon>
        <taxon>Brassicales</taxon>
        <taxon>Brassicaceae</taxon>
        <taxon>Coluteocarpeae</taxon>
        <taxon>Microthlaspi</taxon>
    </lineage>
</organism>
<dbReference type="PANTHER" id="PTHR36037:SF1">
    <property type="entry name" value="RNA-DIRECTED DNA POLYMERASE (REVERSE TRANSCRIPTASE)-RELATED FAMILY PROTEIN"/>
    <property type="match status" value="1"/>
</dbReference>
<evidence type="ECO:0000256" key="1">
    <source>
        <dbReference type="SAM" id="Coils"/>
    </source>
</evidence>
<reference evidence="2" key="1">
    <citation type="submission" date="2020-01" db="EMBL/GenBank/DDBJ databases">
        <authorList>
            <person name="Mishra B."/>
        </authorList>
    </citation>
    <scope>NUCLEOTIDE SEQUENCE [LARGE SCALE GENOMIC DNA]</scope>
</reference>
<gene>
    <name evidence="2" type="ORF">MERR_LOCUS29706</name>
</gene>
<feature type="coiled-coil region" evidence="1">
    <location>
        <begin position="72"/>
        <end position="99"/>
    </location>
</feature>
<keyword evidence="3" id="KW-1185">Reference proteome</keyword>
<sequence>MEDPNDASLDLQEIRSRVKELELLHRNCREEPGESCSSDSENLVQGFALQLETKVKEIVEEYYDVEDSDAYLAYLREELHSVEAESAKVSEEIERLSRSHVEDSSKLDRDLEGLLVSLDYMSSQDVEKSKANLPSTSSMEICDASTWIDDEKFKMFELENQVEEKRMILKSLEDLDSVCKRFDAAEQVEDALTGLKVLDFDGNFIRLQLQTYIPKLDGLLGQHKLDHTAEPSELIHELLIHLKDKTTEITKVEMVPNDVYIGDIIDAAESFRQIRLHSAVLDTRSSLQWVVAKVQERIISTTLRKYMAKSSKTIRHTFEYYDKDETIVGHIAGGIDAFLKVSDGWPLLNTPLKLSSLKNSENQSNGISLSLICKVEELANSLELETRQNLSSFMDAIERILVQQTREQLHSNETSQQ</sequence>